<feature type="region of interest" description="Disordered" evidence="1">
    <location>
        <begin position="136"/>
        <end position="158"/>
    </location>
</feature>
<dbReference type="OrthoDB" id="350507at2157"/>
<dbReference type="RefSeq" id="WP_152944031.1">
    <property type="nucleotide sequence ID" value="NZ_CP045489.1"/>
</dbReference>
<dbReference type="SUPFAM" id="SSF46785">
    <property type="entry name" value="Winged helix' DNA-binding domain"/>
    <property type="match status" value="1"/>
</dbReference>
<evidence type="ECO:0000259" key="2">
    <source>
        <dbReference type="Pfam" id="PF01638"/>
    </source>
</evidence>
<dbReference type="Proteomes" id="UP000326170">
    <property type="component" value="Plasmid unnamed1"/>
</dbReference>
<dbReference type="Gene3D" id="1.10.10.10">
    <property type="entry name" value="Winged helix-like DNA-binding domain superfamily/Winged helix DNA-binding domain"/>
    <property type="match status" value="1"/>
</dbReference>
<gene>
    <name evidence="3" type="ORF">GCU68_18540</name>
</gene>
<dbReference type="InterPro" id="IPR036388">
    <property type="entry name" value="WH-like_DNA-bd_sf"/>
</dbReference>
<protein>
    <recommendedName>
        <fullName evidence="2">HTH hxlR-type domain-containing protein</fullName>
    </recommendedName>
</protein>
<sequence>MADTLSEYFQRRGSLGVLIVLKGGPHRFTDLAEALHISESTLTARLGEARDFGLITPEIDEQETSVGDQYRITERGQYVVRKMEQLEMEHAYRTMLDMHAQVENGRGELIKWIGEDDVRETIARCSDSDPYVDAFGEDVTNSSRSEVDRGADEFFTKE</sequence>
<accession>A0A5P9P8P2</accession>
<dbReference type="AlphaFoldDB" id="A0A5P9P8P2"/>
<keyword evidence="3" id="KW-0614">Plasmid</keyword>
<keyword evidence="4" id="KW-1185">Reference proteome</keyword>
<reference evidence="3 4" key="1">
    <citation type="journal article" date="2007" name="Int. J. Syst. Evol. Microbiol.">
        <title>Natronorubrum sulfidifaciens sp. nov., an extremely haloalkaliphilic archaeon isolated from Aiding salt lake in Xin-Jiang, China.</title>
        <authorList>
            <person name="Cui H.L."/>
            <person name="Tohty D."/>
            <person name="Liu H.C."/>
            <person name="Liu S.J."/>
            <person name="Oren A."/>
            <person name="Zhou P.J."/>
        </authorList>
    </citation>
    <scope>NUCLEOTIDE SEQUENCE [LARGE SCALE GENOMIC DNA]</scope>
    <source>
        <strain evidence="3 4">7-3</strain>
        <plasmid evidence="3">unnamed1</plasmid>
    </source>
</reference>
<evidence type="ECO:0000313" key="3">
    <source>
        <dbReference type="EMBL" id="QFU84521.1"/>
    </source>
</evidence>
<evidence type="ECO:0000313" key="4">
    <source>
        <dbReference type="Proteomes" id="UP000326170"/>
    </source>
</evidence>
<feature type="domain" description="HTH hxlR-type" evidence="2">
    <location>
        <begin position="15"/>
        <end position="87"/>
    </location>
</feature>
<evidence type="ECO:0000256" key="1">
    <source>
        <dbReference type="SAM" id="MobiDB-lite"/>
    </source>
</evidence>
<dbReference type="Pfam" id="PF01638">
    <property type="entry name" value="HxlR"/>
    <property type="match status" value="1"/>
</dbReference>
<dbReference type="EMBL" id="CP045489">
    <property type="protein sequence ID" value="QFU84521.1"/>
    <property type="molecule type" value="Genomic_DNA"/>
</dbReference>
<dbReference type="InterPro" id="IPR036390">
    <property type="entry name" value="WH_DNA-bd_sf"/>
</dbReference>
<proteinExistence type="predicted"/>
<geneLocation type="plasmid" evidence="3 4">
    <name>unnamed1</name>
</geneLocation>
<name>A0A5P9P8P2_9EURY</name>
<dbReference type="GeneID" id="42303058"/>
<feature type="compositionally biased region" description="Basic and acidic residues" evidence="1">
    <location>
        <begin position="145"/>
        <end position="158"/>
    </location>
</feature>
<dbReference type="KEGG" id="nas:GCU68_18540"/>
<dbReference type="InterPro" id="IPR002577">
    <property type="entry name" value="HTH_HxlR"/>
</dbReference>
<organism evidence="3 4">
    <name type="scientific">Natronorubrum aibiense</name>
    <dbReference type="NCBI Taxonomy" id="348826"/>
    <lineage>
        <taxon>Archaea</taxon>
        <taxon>Methanobacteriati</taxon>
        <taxon>Methanobacteriota</taxon>
        <taxon>Stenosarchaea group</taxon>
        <taxon>Halobacteria</taxon>
        <taxon>Halobacteriales</taxon>
        <taxon>Natrialbaceae</taxon>
        <taxon>Natronorubrum</taxon>
    </lineage>
</organism>